<dbReference type="PROSITE" id="PS50977">
    <property type="entry name" value="HTH_TETR_2"/>
    <property type="match status" value="1"/>
</dbReference>
<dbReference type="FunFam" id="1.10.10.60:FF:000141">
    <property type="entry name" value="TetR family transcriptional regulator"/>
    <property type="match status" value="1"/>
</dbReference>
<dbReference type="PRINTS" id="PR00455">
    <property type="entry name" value="HTHTETR"/>
</dbReference>
<dbReference type="PANTHER" id="PTHR30055">
    <property type="entry name" value="HTH-TYPE TRANSCRIPTIONAL REGULATOR RUTR"/>
    <property type="match status" value="1"/>
</dbReference>
<protein>
    <submittedName>
        <fullName evidence="7">TetR family transcriptional regulator</fullName>
    </submittedName>
</protein>
<dbReference type="AlphaFoldDB" id="A0A2T1A6T4"/>
<evidence type="ECO:0000313" key="7">
    <source>
        <dbReference type="EMBL" id="PRZ44264.1"/>
    </source>
</evidence>
<dbReference type="Gene3D" id="1.10.10.60">
    <property type="entry name" value="Homeodomain-like"/>
    <property type="match status" value="1"/>
</dbReference>
<dbReference type="InterPro" id="IPR041490">
    <property type="entry name" value="KstR2_TetR_C"/>
</dbReference>
<keyword evidence="2" id="KW-0805">Transcription regulation</keyword>
<proteinExistence type="predicted"/>
<feature type="domain" description="HTH tetR-type" evidence="6">
    <location>
        <begin position="11"/>
        <end position="71"/>
    </location>
</feature>
<dbReference type="InterPro" id="IPR023772">
    <property type="entry name" value="DNA-bd_HTH_TetR-type_CS"/>
</dbReference>
<keyword evidence="8" id="KW-1185">Reference proteome</keyword>
<dbReference type="Pfam" id="PF17932">
    <property type="entry name" value="TetR_C_24"/>
    <property type="match status" value="1"/>
</dbReference>
<sequence>MAKVGRPSNAASRRQEVLSAAVDVFSQRGYRGTSMNEIAVASGLSKPTLYHYFDSKEEILVRLYEDLMERSVAEAIAISDEVDDPIEAFRALIVQRVVATCTNQAMHKVFFEEEEELPRHMMDRLLKHRHDYEGILKDVLHRLTTRYRSSATLDVTMYVNTCLGAANWVYKWYDPHGSLTPEQIGNQIAAYLLASLNTDPHTVSL</sequence>
<dbReference type="GO" id="GO:0003700">
    <property type="term" value="F:DNA-binding transcription factor activity"/>
    <property type="evidence" value="ECO:0007669"/>
    <property type="project" value="TreeGrafter"/>
</dbReference>
<dbReference type="GO" id="GO:0000976">
    <property type="term" value="F:transcription cis-regulatory region binding"/>
    <property type="evidence" value="ECO:0007669"/>
    <property type="project" value="TreeGrafter"/>
</dbReference>
<dbReference type="InterPro" id="IPR001647">
    <property type="entry name" value="HTH_TetR"/>
</dbReference>
<keyword evidence="3 5" id="KW-0238">DNA-binding</keyword>
<evidence type="ECO:0000256" key="5">
    <source>
        <dbReference type="PROSITE-ProRule" id="PRU00335"/>
    </source>
</evidence>
<name>A0A2T1A6T4_9ACTN</name>
<dbReference type="Pfam" id="PF00440">
    <property type="entry name" value="TetR_N"/>
    <property type="match status" value="1"/>
</dbReference>
<feature type="DNA-binding region" description="H-T-H motif" evidence="5">
    <location>
        <begin position="34"/>
        <end position="53"/>
    </location>
</feature>
<reference evidence="7 8" key="1">
    <citation type="submission" date="2018-03" db="EMBL/GenBank/DDBJ databases">
        <title>Genomic Encyclopedia of Archaeal and Bacterial Type Strains, Phase II (KMG-II): from individual species to whole genera.</title>
        <authorList>
            <person name="Goeker M."/>
        </authorList>
    </citation>
    <scope>NUCLEOTIDE SEQUENCE [LARGE SCALE GENOMIC DNA]</scope>
    <source>
        <strain evidence="7 8">DSM 100065</strain>
    </source>
</reference>
<dbReference type="Gene3D" id="1.10.357.10">
    <property type="entry name" value="Tetracycline Repressor, domain 2"/>
    <property type="match status" value="1"/>
</dbReference>
<evidence type="ECO:0000313" key="8">
    <source>
        <dbReference type="Proteomes" id="UP000237752"/>
    </source>
</evidence>
<dbReference type="SUPFAM" id="SSF46689">
    <property type="entry name" value="Homeodomain-like"/>
    <property type="match status" value="1"/>
</dbReference>
<dbReference type="PANTHER" id="PTHR30055:SF175">
    <property type="entry name" value="HTH-TYPE TRANSCRIPTIONAL REPRESSOR KSTR2"/>
    <property type="match status" value="1"/>
</dbReference>
<dbReference type="InterPro" id="IPR036271">
    <property type="entry name" value="Tet_transcr_reg_TetR-rel_C_sf"/>
</dbReference>
<accession>A0A2T1A6T4</accession>
<dbReference type="InterPro" id="IPR050109">
    <property type="entry name" value="HTH-type_TetR-like_transc_reg"/>
</dbReference>
<dbReference type="SUPFAM" id="SSF48498">
    <property type="entry name" value="Tetracyclin repressor-like, C-terminal domain"/>
    <property type="match status" value="1"/>
</dbReference>
<dbReference type="EMBL" id="PVUE01000001">
    <property type="protein sequence ID" value="PRZ44264.1"/>
    <property type="molecule type" value="Genomic_DNA"/>
</dbReference>
<evidence type="ECO:0000256" key="3">
    <source>
        <dbReference type="ARBA" id="ARBA00023125"/>
    </source>
</evidence>
<comment type="caution">
    <text evidence="7">The sequence shown here is derived from an EMBL/GenBank/DDBJ whole genome shotgun (WGS) entry which is preliminary data.</text>
</comment>
<keyword evidence="1" id="KW-0678">Repressor</keyword>
<evidence type="ECO:0000256" key="1">
    <source>
        <dbReference type="ARBA" id="ARBA00022491"/>
    </source>
</evidence>
<organism evidence="7 8">
    <name type="scientific">Antricoccus suffuscus</name>
    <dbReference type="NCBI Taxonomy" id="1629062"/>
    <lineage>
        <taxon>Bacteria</taxon>
        <taxon>Bacillati</taxon>
        <taxon>Actinomycetota</taxon>
        <taxon>Actinomycetes</taxon>
        <taxon>Geodermatophilales</taxon>
        <taxon>Antricoccaceae</taxon>
        <taxon>Antricoccus</taxon>
    </lineage>
</organism>
<evidence type="ECO:0000256" key="4">
    <source>
        <dbReference type="ARBA" id="ARBA00023163"/>
    </source>
</evidence>
<evidence type="ECO:0000256" key="2">
    <source>
        <dbReference type="ARBA" id="ARBA00023015"/>
    </source>
</evidence>
<dbReference type="PROSITE" id="PS01081">
    <property type="entry name" value="HTH_TETR_1"/>
    <property type="match status" value="1"/>
</dbReference>
<dbReference type="InterPro" id="IPR009057">
    <property type="entry name" value="Homeodomain-like_sf"/>
</dbReference>
<dbReference type="GO" id="GO:0045892">
    <property type="term" value="P:negative regulation of DNA-templated transcription"/>
    <property type="evidence" value="ECO:0007669"/>
    <property type="project" value="UniProtKB-ARBA"/>
</dbReference>
<keyword evidence="4" id="KW-0804">Transcription</keyword>
<evidence type="ECO:0000259" key="6">
    <source>
        <dbReference type="PROSITE" id="PS50977"/>
    </source>
</evidence>
<dbReference type="Proteomes" id="UP000237752">
    <property type="component" value="Unassembled WGS sequence"/>
</dbReference>
<dbReference type="RefSeq" id="WP_170110918.1">
    <property type="nucleotide sequence ID" value="NZ_PVUE01000001.1"/>
</dbReference>
<gene>
    <name evidence="7" type="ORF">CLV47_101390</name>
</gene>